<dbReference type="EMBL" id="QGTD01000009">
    <property type="protein sequence ID" value="PWU68111.1"/>
    <property type="molecule type" value="Genomic_DNA"/>
</dbReference>
<name>A0A317KX73_9BACI</name>
<protein>
    <recommendedName>
        <fullName evidence="3">DUF3993 domain-containing protein</fullName>
    </recommendedName>
</protein>
<keyword evidence="2" id="KW-1185">Reference proteome</keyword>
<evidence type="ECO:0008006" key="3">
    <source>
        <dbReference type="Google" id="ProtNLM"/>
    </source>
</evidence>
<reference evidence="1 2" key="1">
    <citation type="submission" date="2018-05" db="EMBL/GenBank/DDBJ databases">
        <title>Genomic analysis of Gracilibacillus dipsosauri DD1 reveals novel features of a salt-tolerant amylase.</title>
        <authorList>
            <person name="Deutch C.E."/>
            <person name="Yang S."/>
        </authorList>
    </citation>
    <scope>NUCLEOTIDE SEQUENCE [LARGE SCALE GENOMIC DNA]</scope>
    <source>
        <strain evidence="1 2">DD1</strain>
    </source>
</reference>
<evidence type="ECO:0000313" key="1">
    <source>
        <dbReference type="EMBL" id="PWU68111.1"/>
    </source>
</evidence>
<sequence>MKKLLVTLTTGILLIFAIMIVSQYNTDQSLATGKNNAYKQQSLNNANFEDIKQLVKEEKQTELSHETIVELTDKFMQTLVQEIDGDNKIIHYQTKEELIQAFEKITTKEVALPYVEYYYQEKQDGLYIVPTETPPWFQKENNYERTRLDGNIVEISQQNQTDLYGNYMINIQFKKINNQWKIVKISHVDS</sequence>
<dbReference type="Proteomes" id="UP000245624">
    <property type="component" value="Unassembled WGS sequence"/>
</dbReference>
<evidence type="ECO:0000313" key="2">
    <source>
        <dbReference type="Proteomes" id="UP000245624"/>
    </source>
</evidence>
<organism evidence="1 2">
    <name type="scientific">Gracilibacillus dipsosauri</name>
    <dbReference type="NCBI Taxonomy" id="178340"/>
    <lineage>
        <taxon>Bacteria</taxon>
        <taxon>Bacillati</taxon>
        <taxon>Bacillota</taxon>
        <taxon>Bacilli</taxon>
        <taxon>Bacillales</taxon>
        <taxon>Bacillaceae</taxon>
        <taxon>Gracilibacillus</taxon>
    </lineage>
</organism>
<accession>A0A317KX73</accession>
<dbReference type="AlphaFoldDB" id="A0A317KX73"/>
<comment type="caution">
    <text evidence="1">The sequence shown here is derived from an EMBL/GenBank/DDBJ whole genome shotgun (WGS) entry which is preliminary data.</text>
</comment>
<dbReference type="OrthoDB" id="2880030at2"/>
<gene>
    <name evidence="1" type="ORF">DLJ74_11810</name>
</gene>
<dbReference type="RefSeq" id="WP_054859632.1">
    <property type="nucleotide sequence ID" value="NZ_JAJUIE010000059.1"/>
</dbReference>
<proteinExistence type="predicted"/>